<evidence type="ECO:0000313" key="2">
    <source>
        <dbReference type="Proteomes" id="UP001311915"/>
    </source>
</evidence>
<dbReference type="PANTHER" id="PTHR32108">
    <property type="entry name" value="DNA-DIRECTED RNA POLYMERASE SUBUNIT ALPHA"/>
    <property type="match status" value="1"/>
</dbReference>
<keyword evidence="2" id="KW-1185">Reference proteome</keyword>
<proteinExistence type="predicted"/>
<reference evidence="1 2" key="1">
    <citation type="submission" date="2023-10" db="EMBL/GenBank/DDBJ databases">
        <title>Genome-Wide Identification Analysis in wild type Solanum Pinnatisectum Reveals Some Genes Defensing Phytophthora Infestans.</title>
        <authorList>
            <person name="Sun C."/>
        </authorList>
    </citation>
    <scope>NUCLEOTIDE SEQUENCE [LARGE SCALE GENOMIC DNA]</scope>
    <source>
        <strain evidence="1">LQN</strain>
        <tissue evidence="1">Leaf</tissue>
    </source>
</reference>
<protein>
    <submittedName>
        <fullName evidence="1">Uncharacterized protein</fullName>
    </submittedName>
</protein>
<comment type="caution">
    <text evidence="1">The sequence shown here is derived from an EMBL/GenBank/DDBJ whole genome shotgun (WGS) entry which is preliminary data.</text>
</comment>
<dbReference type="PANTHER" id="PTHR32108:SF9">
    <property type="entry name" value="REVERSE TRANSCRIPTASE RNASE H-LIKE DOMAIN-CONTAINING PROTEIN"/>
    <property type="match status" value="1"/>
</dbReference>
<dbReference type="EMBL" id="JAWPEI010000011">
    <property type="protein sequence ID" value="KAK4709726.1"/>
    <property type="molecule type" value="Genomic_DNA"/>
</dbReference>
<sequence length="125" mass="14342">MRKKTIENFREYTSRWREQVARVKPPMKESEMIDVFLQAQEPNYFHYLLFVVGKTFAKVIKIGEMMENGIKSRKIVSQAALKATTQVIKNGSKNLGGKKMKKDVANVVSGTQKYPRGPVYKYAPP</sequence>
<name>A0AAV9K8Q7_9SOLN</name>
<gene>
    <name evidence="1" type="ORF">R3W88_004239</name>
</gene>
<accession>A0AAV9K8Q7</accession>
<dbReference type="Proteomes" id="UP001311915">
    <property type="component" value="Unassembled WGS sequence"/>
</dbReference>
<dbReference type="AlphaFoldDB" id="A0AAV9K8Q7"/>
<evidence type="ECO:0000313" key="1">
    <source>
        <dbReference type="EMBL" id="KAK4709726.1"/>
    </source>
</evidence>
<organism evidence="1 2">
    <name type="scientific">Solanum pinnatisectum</name>
    <name type="common">tansyleaf nightshade</name>
    <dbReference type="NCBI Taxonomy" id="50273"/>
    <lineage>
        <taxon>Eukaryota</taxon>
        <taxon>Viridiplantae</taxon>
        <taxon>Streptophyta</taxon>
        <taxon>Embryophyta</taxon>
        <taxon>Tracheophyta</taxon>
        <taxon>Spermatophyta</taxon>
        <taxon>Magnoliopsida</taxon>
        <taxon>eudicotyledons</taxon>
        <taxon>Gunneridae</taxon>
        <taxon>Pentapetalae</taxon>
        <taxon>asterids</taxon>
        <taxon>lamiids</taxon>
        <taxon>Solanales</taxon>
        <taxon>Solanaceae</taxon>
        <taxon>Solanoideae</taxon>
        <taxon>Solaneae</taxon>
        <taxon>Solanum</taxon>
    </lineage>
</organism>